<keyword evidence="4" id="KW-1185">Reference proteome</keyword>
<dbReference type="AlphaFoldDB" id="A0A6J5TLA6"/>
<sequence length="96" mass="10617">MIEPAISTDDVEDLDEEIYAEEIGGSKEEEFDVSVHALAGYANPQTMHVKVKVVDGRSLACSVKCSDVEISMQGQHIRTYIFLLPLEGYDLVLGAW</sequence>
<protein>
    <submittedName>
        <fullName evidence="1">Uncharacterized protein</fullName>
    </submittedName>
</protein>
<proteinExistence type="predicted"/>
<dbReference type="EMBL" id="CAEKDK010000001">
    <property type="protein sequence ID" value="CAB4263765.1"/>
    <property type="molecule type" value="Genomic_DNA"/>
</dbReference>
<evidence type="ECO:0000313" key="3">
    <source>
        <dbReference type="Proteomes" id="UP000507222"/>
    </source>
</evidence>
<reference evidence="1 3" key="2">
    <citation type="submission" date="2020-05" db="EMBL/GenBank/DDBJ databases">
        <authorList>
            <person name="Campoy J."/>
            <person name="Schneeberger K."/>
            <person name="Spophaly S."/>
        </authorList>
    </citation>
    <scope>NUCLEOTIDE SEQUENCE [LARGE SCALE GENOMIC DNA]</scope>
    <source>
        <strain evidence="1">PruArmRojPasFocal</strain>
    </source>
</reference>
<name>A0A6J5TLA6_PRUAR</name>
<dbReference type="EMBL" id="CAEKKB010000001">
    <property type="protein sequence ID" value="CAB4294371.1"/>
    <property type="molecule type" value="Genomic_DNA"/>
</dbReference>
<organism evidence="1 3">
    <name type="scientific">Prunus armeniaca</name>
    <name type="common">Apricot</name>
    <name type="synonym">Armeniaca vulgaris</name>
    <dbReference type="NCBI Taxonomy" id="36596"/>
    <lineage>
        <taxon>Eukaryota</taxon>
        <taxon>Viridiplantae</taxon>
        <taxon>Streptophyta</taxon>
        <taxon>Embryophyta</taxon>
        <taxon>Tracheophyta</taxon>
        <taxon>Spermatophyta</taxon>
        <taxon>Magnoliopsida</taxon>
        <taxon>eudicotyledons</taxon>
        <taxon>Gunneridae</taxon>
        <taxon>Pentapetalae</taxon>
        <taxon>rosids</taxon>
        <taxon>fabids</taxon>
        <taxon>Rosales</taxon>
        <taxon>Rosaceae</taxon>
        <taxon>Amygdaloideae</taxon>
        <taxon>Amygdaleae</taxon>
        <taxon>Prunus</taxon>
    </lineage>
</organism>
<evidence type="ECO:0000313" key="2">
    <source>
        <dbReference type="EMBL" id="CAB4294371.1"/>
    </source>
</evidence>
<dbReference type="CDD" id="cd00303">
    <property type="entry name" value="retropepsin_like"/>
    <property type="match status" value="1"/>
</dbReference>
<dbReference type="OrthoDB" id="1001400at2759"/>
<reference evidence="4" key="1">
    <citation type="journal article" date="2020" name="Genome Biol.">
        <title>Gamete binning: chromosome-level and haplotype-resolved genome assembly enabled by high-throughput single-cell sequencing of gamete genomes.</title>
        <authorList>
            <person name="Campoy J.A."/>
            <person name="Sun H."/>
            <person name="Goel M."/>
            <person name="Jiao W.-B."/>
            <person name="Folz-Donahue K."/>
            <person name="Wang N."/>
            <person name="Rubio M."/>
            <person name="Liu C."/>
            <person name="Kukat C."/>
            <person name="Ruiz D."/>
            <person name="Huettel B."/>
            <person name="Schneeberger K."/>
        </authorList>
    </citation>
    <scope>NUCLEOTIDE SEQUENCE [LARGE SCALE GENOMIC DNA]</scope>
    <source>
        <strain evidence="4">cv. Rojo Pasion</strain>
    </source>
</reference>
<accession>A0A6J5TLA6</accession>
<dbReference type="Proteomes" id="UP000507222">
    <property type="component" value="Unassembled WGS sequence"/>
</dbReference>
<dbReference type="Proteomes" id="UP000507245">
    <property type="component" value="Unassembled WGS sequence"/>
</dbReference>
<gene>
    <name evidence="1" type="ORF">CURHAP_LOCUS4757</name>
    <name evidence="2" type="ORF">ORAREDHAP_LOCUS4822</name>
</gene>
<evidence type="ECO:0000313" key="4">
    <source>
        <dbReference type="Proteomes" id="UP000507245"/>
    </source>
</evidence>
<evidence type="ECO:0000313" key="1">
    <source>
        <dbReference type="EMBL" id="CAB4263765.1"/>
    </source>
</evidence>